<dbReference type="EMBL" id="MCFL01000128">
    <property type="protein sequence ID" value="ORZ29781.1"/>
    <property type="molecule type" value="Genomic_DNA"/>
</dbReference>
<keyword evidence="1" id="KW-0472">Membrane</keyword>
<keyword evidence="1" id="KW-1133">Transmembrane helix</keyword>
<reference evidence="2 3" key="1">
    <citation type="submission" date="2016-07" db="EMBL/GenBank/DDBJ databases">
        <title>Pervasive Adenine N6-methylation of Active Genes in Fungi.</title>
        <authorList>
            <consortium name="DOE Joint Genome Institute"/>
            <person name="Mondo S.J."/>
            <person name="Dannebaum R.O."/>
            <person name="Kuo R.C."/>
            <person name="Labutti K."/>
            <person name="Haridas S."/>
            <person name="Kuo A."/>
            <person name="Salamov A."/>
            <person name="Ahrendt S.R."/>
            <person name="Lipzen A."/>
            <person name="Sullivan W."/>
            <person name="Andreopoulos W.B."/>
            <person name="Clum A."/>
            <person name="Lindquist E."/>
            <person name="Daum C."/>
            <person name="Ramamoorthy G.K."/>
            <person name="Gryganskyi A."/>
            <person name="Culley D."/>
            <person name="Magnuson J.K."/>
            <person name="James T.Y."/>
            <person name="O'Malley M.A."/>
            <person name="Stajich J.E."/>
            <person name="Spatafora J.W."/>
            <person name="Visel A."/>
            <person name="Grigoriev I.V."/>
        </authorList>
    </citation>
    <scope>NUCLEOTIDE SEQUENCE [LARGE SCALE GENOMIC DNA]</scope>
    <source>
        <strain evidence="2 3">PL171</strain>
    </source>
</reference>
<accession>A0A1Y2H742</accession>
<name>A0A1Y2H742_9FUNG</name>
<gene>
    <name evidence="2" type="ORF">BCR44DRAFT_1040594</name>
</gene>
<evidence type="ECO:0000256" key="1">
    <source>
        <dbReference type="SAM" id="Phobius"/>
    </source>
</evidence>
<evidence type="ECO:0000313" key="3">
    <source>
        <dbReference type="Proteomes" id="UP000193411"/>
    </source>
</evidence>
<keyword evidence="1" id="KW-0812">Transmembrane</keyword>
<organism evidence="2 3">
    <name type="scientific">Catenaria anguillulae PL171</name>
    <dbReference type="NCBI Taxonomy" id="765915"/>
    <lineage>
        <taxon>Eukaryota</taxon>
        <taxon>Fungi</taxon>
        <taxon>Fungi incertae sedis</taxon>
        <taxon>Blastocladiomycota</taxon>
        <taxon>Blastocladiomycetes</taxon>
        <taxon>Blastocladiales</taxon>
        <taxon>Catenariaceae</taxon>
        <taxon>Catenaria</taxon>
    </lineage>
</organism>
<proteinExistence type="predicted"/>
<dbReference type="Proteomes" id="UP000193411">
    <property type="component" value="Unassembled WGS sequence"/>
</dbReference>
<sequence length="182" mass="21558">MDNNHNRQAERHAARLAAVLAQRERVQRQLLLLDRIIHLVMAIAQIAARAAMMALAVAQRAAEAALYHPQYIGPMHMFGHADRRRREQPFNIEEHDDFWCINHLRFHREFVIRMAQELFDYPRQDRLFFRTGAEGAERTRSFPTMDCLCIVLYRLARPERVIDMEMVFPYTQPEISRIFNLV</sequence>
<keyword evidence="3" id="KW-1185">Reference proteome</keyword>
<dbReference type="OrthoDB" id="5978526at2759"/>
<protein>
    <submittedName>
        <fullName evidence="2">Uncharacterized protein</fullName>
    </submittedName>
</protein>
<feature type="transmembrane region" description="Helical" evidence="1">
    <location>
        <begin position="36"/>
        <end position="58"/>
    </location>
</feature>
<dbReference type="AlphaFoldDB" id="A0A1Y2H742"/>
<evidence type="ECO:0000313" key="2">
    <source>
        <dbReference type="EMBL" id="ORZ29781.1"/>
    </source>
</evidence>
<comment type="caution">
    <text evidence="2">The sequence shown here is derived from an EMBL/GenBank/DDBJ whole genome shotgun (WGS) entry which is preliminary data.</text>
</comment>